<gene>
    <name evidence="1" type="ORF">ACFQ35_04415</name>
</gene>
<comment type="caution">
    <text evidence="1">The sequence shown here is derived from an EMBL/GenBank/DDBJ whole genome shotgun (WGS) entry which is preliminary data.</text>
</comment>
<sequence length="287" mass="31240">MPERIYASVPSSKGCVVSFDIPSLAYDVEYIRADVAANHLSVPSAVEVVKLDWSIPFPHGTQERAESVFGTYAIWEFGGEGYYRTPSATAGTPVQGGQTEAKAAAQADFERRIFACVVTKPVDVAAAREELEDLTLPIVGSLFVSRGGATVRGVSGLEKGEDEHSPLVRLSDVAKALEPFRAISAEPAQDTFDSADWFYRDNDPDDNGDTAYEAIVNHPEYSVHLVHSSYRGDSRFVFRAPTLNQDDDDDDDETLNFATEEEAMAAVIERKKVIEAQTAAPTAEAGR</sequence>
<protein>
    <submittedName>
        <fullName evidence="1">Uncharacterized protein</fullName>
    </submittedName>
</protein>
<dbReference type="RefSeq" id="WP_289388059.1">
    <property type="nucleotide sequence ID" value="NZ_JAUCBM010000009.1"/>
</dbReference>
<keyword evidence="2" id="KW-1185">Reference proteome</keyword>
<proteinExistence type="predicted"/>
<reference evidence="2" key="1">
    <citation type="journal article" date="2019" name="Int. J. Syst. Evol. Microbiol.">
        <title>The Global Catalogue of Microorganisms (GCM) 10K type strain sequencing project: providing services to taxonomists for standard genome sequencing and annotation.</title>
        <authorList>
            <consortium name="The Broad Institute Genomics Platform"/>
            <consortium name="The Broad Institute Genome Sequencing Center for Infectious Disease"/>
            <person name="Wu L."/>
            <person name="Ma J."/>
        </authorList>
    </citation>
    <scope>NUCLEOTIDE SEQUENCE [LARGE SCALE GENOMIC DNA]</scope>
    <source>
        <strain evidence="2">CCUG 49584</strain>
    </source>
</reference>
<name>A0ABW3UZR8_9HYPH</name>
<accession>A0ABW3UZR8</accession>
<organism evidence="1 2">
    <name type="scientific">Pseudochrobactrum kiredjianiae</name>
    <dbReference type="NCBI Taxonomy" id="386305"/>
    <lineage>
        <taxon>Bacteria</taxon>
        <taxon>Pseudomonadati</taxon>
        <taxon>Pseudomonadota</taxon>
        <taxon>Alphaproteobacteria</taxon>
        <taxon>Hyphomicrobiales</taxon>
        <taxon>Brucellaceae</taxon>
        <taxon>Pseudochrobactrum</taxon>
    </lineage>
</organism>
<dbReference type="EMBL" id="JBHTMA010000026">
    <property type="protein sequence ID" value="MFD1226403.1"/>
    <property type="molecule type" value="Genomic_DNA"/>
</dbReference>
<dbReference type="Proteomes" id="UP001597263">
    <property type="component" value="Unassembled WGS sequence"/>
</dbReference>
<evidence type="ECO:0000313" key="1">
    <source>
        <dbReference type="EMBL" id="MFD1226403.1"/>
    </source>
</evidence>
<evidence type="ECO:0000313" key="2">
    <source>
        <dbReference type="Proteomes" id="UP001597263"/>
    </source>
</evidence>